<reference evidence="4" key="1">
    <citation type="submission" date="2024-01" db="EMBL/GenBank/DDBJ databases">
        <title>Mycovorax composti gen. nov. sp. nov., a member of the family Chitinophagaceae isolated from button mushroom compost.</title>
        <authorList>
            <person name="Thai M."/>
            <person name="Bell T.L."/>
            <person name="Kertesz M.A."/>
        </authorList>
    </citation>
    <scope>NUCLEOTIDE SEQUENCE [LARGE SCALE GENOMIC DNA]</scope>
    <source>
        <strain evidence="4">C216</strain>
    </source>
</reference>
<evidence type="ECO:0000313" key="4">
    <source>
        <dbReference type="Proteomes" id="UP001321305"/>
    </source>
</evidence>
<dbReference type="PANTHER" id="PTHR48081">
    <property type="entry name" value="AB HYDROLASE SUPERFAMILY PROTEIN C4A8.06C"/>
    <property type="match status" value="1"/>
</dbReference>
<evidence type="ECO:0000313" key="3">
    <source>
        <dbReference type="EMBL" id="WWC84151.1"/>
    </source>
</evidence>
<dbReference type="RefSeq" id="WP_409965697.1">
    <property type="nucleotide sequence ID" value="NZ_CP144143.1"/>
</dbReference>
<keyword evidence="4" id="KW-1185">Reference proteome</keyword>
<accession>A0ABZ2ELM5</accession>
<organism evidence="3 4">
    <name type="scientific">Mycovorax composti</name>
    <dbReference type="NCBI Taxonomy" id="2962693"/>
    <lineage>
        <taxon>Bacteria</taxon>
        <taxon>Pseudomonadati</taxon>
        <taxon>Bacteroidota</taxon>
        <taxon>Chitinophagia</taxon>
        <taxon>Chitinophagales</taxon>
        <taxon>Chitinophagaceae</taxon>
        <taxon>Mycovorax</taxon>
    </lineage>
</organism>
<dbReference type="EMBL" id="CP144143">
    <property type="protein sequence ID" value="WWC84151.1"/>
    <property type="molecule type" value="Genomic_DNA"/>
</dbReference>
<evidence type="ECO:0000256" key="1">
    <source>
        <dbReference type="ARBA" id="ARBA00022801"/>
    </source>
</evidence>
<dbReference type="InterPro" id="IPR029058">
    <property type="entry name" value="AB_hydrolase_fold"/>
</dbReference>
<dbReference type="Proteomes" id="UP001321305">
    <property type="component" value="Chromosome"/>
</dbReference>
<sequence length="184" mass="20572">MLKIPAFGNTQNELYNAILNETPSENIIFMGNSCGGGIALGFAQKLRNENKPQPSQIILNSPWLDITLSNMDIIELDKKDKLLGIKGLKMAGALYAAGINPIDYKVSPIFGDFSGLGKISIFIGTHDLLFADAQKLKKKLEQQQIAVNYFEYPKMFHLWMALTNMKESQHAIRQLAKLINTKDE</sequence>
<protein>
    <submittedName>
        <fullName evidence="3">Monoterpene epsilon-lactone hydrolase</fullName>
        <ecNumber evidence="3">3.1.1.83</ecNumber>
    </submittedName>
</protein>
<dbReference type="Pfam" id="PF07859">
    <property type="entry name" value="Abhydrolase_3"/>
    <property type="match status" value="1"/>
</dbReference>
<dbReference type="InterPro" id="IPR050300">
    <property type="entry name" value="GDXG_lipolytic_enzyme"/>
</dbReference>
<keyword evidence="1 3" id="KW-0378">Hydrolase</keyword>
<proteinExistence type="predicted"/>
<dbReference type="PANTHER" id="PTHR48081:SF8">
    <property type="entry name" value="ALPHA_BETA HYDROLASE FOLD-3 DOMAIN-CONTAINING PROTEIN-RELATED"/>
    <property type="match status" value="1"/>
</dbReference>
<dbReference type="GO" id="GO:0016787">
    <property type="term" value="F:hydrolase activity"/>
    <property type="evidence" value="ECO:0007669"/>
    <property type="project" value="UniProtKB-KW"/>
</dbReference>
<dbReference type="Gene3D" id="3.40.50.1820">
    <property type="entry name" value="alpha/beta hydrolase"/>
    <property type="match status" value="1"/>
</dbReference>
<dbReference type="SUPFAM" id="SSF53474">
    <property type="entry name" value="alpha/beta-Hydrolases"/>
    <property type="match status" value="1"/>
</dbReference>
<dbReference type="EC" id="3.1.1.83" evidence="3"/>
<dbReference type="InterPro" id="IPR013094">
    <property type="entry name" value="AB_hydrolase_3"/>
</dbReference>
<feature type="domain" description="Alpha/beta hydrolase fold-3" evidence="2">
    <location>
        <begin position="22"/>
        <end position="160"/>
    </location>
</feature>
<gene>
    <name evidence="3" type="primary">mlhB_2</name>
    <name evidence="3" type="ORF">PIECOFPK_01884</name>
</gene>
<evidence type="ECO:0000259" key="2">
    <source>
        <dbReference type="Pfam" id="PF07859"/>
    </source>
</evidence>
<name>A0ABZ2ELM5_9BACT</name>